<organism evidence="5 6">
    <name type="scientific">Neomesorhizobium albiziae</name>
    <dbReference type="NCBI Taxonomy" id="335020"/>
    <lineage>
        <taxon>Bacteria</taxon>
        <taxon>Pseudomonadati</taxon>
        <taxon>Pseudomonadota</taxon>
        <taxon>Alphaproteobacteria</taxon>
        <taxon>Hyphomicrobiales</taxon>
        <taxon>Phyllobacteriaceae</taxon>
        <taxon>Neomesorhizobium</taxon>
    </lineage>
</organism>
<keyword evidence="1" id="KW-0547">Nucleotide-binding</keyword>
<evidence type="ECO:0000256" key="1">
    <source>
        <dbReference type="ARBA" id="ARBA00022741"/>
    </source>
</evidence>
<dbReference type="NCBIfam" id="TIGR01613">
    <property type="entry name" value="primase_Cterm"/>
    <property type="match status" value="1"/>
</dbReference>
<dbReference type="PROSITE" id="PS51206">
    <property type="entry name" value="SF3_HELICASE_1"/>
    <property type="match status" value="1"/>
</dbReference>
<evidence type="ECO:0000313" key="5">
    <source>
        <dbReference type="EMBL" id="SFK29721.1"/>
    </source>
</evidence>
<accession>A0A1I3YEL6</accession>
<dbReference type="InterPro" id="IPR006500">
    <property type="entry name" value="Helicase_put_C_phage/plasmid"/>
</dbReference>
<dbReference type="InterPro" id="IPR014818">
    <property type="entry name" value="Phage/plasmid_primase_P4_C"/>
</dbReference>
<evidence type="ECO:0000259" key="4">
    <source>
        <dbReference type="PROSITE" id="PS51206"/>
    </source>
</evidence>
<reference evidence="5 6" key="1">
    <citation type="submission" date="2016-10" db="EMBL/GenBank/DDBJ databases">
        <authorList>
            <person name="Varghese N."/>
            <person name="Submissions S."/>
        </authorList>
    </citation>
    <scope>NUCLEOTIDE SEQUENCE [LARGE SCALE GENOMIC DNA]</scope>
    <source>
        <strain evidence="5 6">DSM 21822</strain>
    </source>
</reference>
<evidence type="ECO:0000256" key="3">
    <source>
        <dbReference type="ARBA" id="ARBA00022840"/>
    </source>
</evidence>
<proteinExistence type="predicted"/>
<dbReference type="Pfam" id="PF19263">
    <property type="entry name" value="DUF5906"/>
    <property type="match status" value="1"/>
</dbReference>
<keyword evidence="2" id="KW-0378">Hydrolase</keyword>
<dbReference type="SUPFAM" id="SSF52540">
    <property type="entry name" value="P-loop containing nucleoside triphosphate hydrolases"/>
    <property type="match status" value="1"/>
</dbReference>
<dbReference type="Proteomes" id="UP000323300">
    <property type="component" value="Unassembled WGS sequence"/>
</dbReference>
<dbReference type="EMBL" id="FOSL01000004">
    <property type="protein sequence ID" value="SFK29721.1"/>
    <property type="molecule type" value="Genomic_DNA"/>
</dbReference>
<dbReference type="PANTHER" id="PTHR35372:SF2">
    <property type="entry name" value="SF3 HELICASE DOMAIN-CONTAINING PROTEIN"/>
    <property type="match status" value="1"/>
</dbReference>
<gene>
    <name evidence="5" type="ORF">SAMN04488498_104356</name>
</gene>
<keyword evidence="3" id="KW-0067">ATP-binding</keyword>
<keyword evidence="5" id="KW-0347">Helicase</keyword>
<sequence length="566" mass="63396">MTAHTRSDAEREAIAKCAAEPEHDIGNARRFLIWAGHDVRHVTHVGWHAFDGQRWQEDESGAIVRRLAHNAAEAIFEEAKILAPSIADQEKIDAAKIARESLVAPFDARGASREDMLKHTADRKAWADAIAAAEIAEERVAEKRGTRLRHAKSTCGSSKITNMLAEAAAYRPASVDDLNTDLYAFNVGNGTLRFSRTEDEESDPQDPRYRWDVRLDPHNRDDLISKLAPVDYLDNAQRPKAWEKFLVRVQPSKPMRDYLQRLTGYALLGLNTEQMIAFFFGIGRNGKSTFVDTLARIFADYAVTLSIDSFAGEDRRSGAEATPDLARLPGARLVAASEPESGVRFKEALIKRLTGGEALAVRRLHQDFFEFSPQFTLIVSGNHKPVIVGNDDGIWRRIHLVPWNEQIPKDEVDKELPRKLLAEAPGILKWAVEGAIDFLNSGGLHPPRDILDATQEYREEEDPIGSFIRSACDITGDESDQEKPFDLYMAYDRYCVATGTVKVKDTTFYRRLPDAARRTWPSPDGTTSQQFHKAKTNGTPVYRGLRVRDEWIGRGMADQTGKEGTG</sequence>
<name>A0A1I3YEL6_9HYPH</name>
<dbReference type="Pfam" id="PF08706">
    <property type="entry name" value="D5_N"/>
    <property type="match status" value="1"/>
</dbReference>
<protein>
    <submittedName>
        <fullName evidence="5">Putative DNA primase/helicase</fullName>
    </submittedName>
</protein>
<dbReference type="Gene3D" id="3.40.50.300">
    <property type="entry name" value="P-loop containing nucleotide triphosphate hydrolases"/>
    <property type="match status" value="1"/>
</dbReference>
<evidence type="ECO:0000313" key="6">
    <source>
        <dbReference type="Proteomes" id="UP000323300"/>
    </source>
</evidence>
<dbReference type="GO" id="GO:0005524">
    <property type="term" value="F:ATP binding"/>
    <property type="evidence" value="ECO:0007669"/>
    <property type="project" value="UniProtKB-KW"/>
</dbReference>
<dbReference type="GO" id="GO:0004386">
    <property type="term" value="F:helicase activity"/>
    <property type="evidence" value="ECO:0007669"/>
    <property type="project" value="UniProtKB-KW"/>
</dbReference>
<dbReference type="InterPro" id="IPR045455">
    <property type="entry name" value="NrS-1_pol-like_helicase"/>
</dbReference>
<evidence type="ECO:0000256" key="2">
    <source>
        <dbReference type="ARBA" id="ARBA00022801"/>
    </source>
</evidence>
<dbReference type="InterPro" id="IPR014015">
    <property type="entry name" value="Helicase_SF3_DNA-vir"/>
</dbReference>
<dbReference type="RefSeq" id="WP_188130383.1">
    <property type="nucleotide sequence ID" value="NZ_BSPE01000007.1"/>
</dbReference>
<dbReference type="InterPro" id="IPR027417">
    <property type="entry name" value="P-loop_NTPase"/>
</dbReference>
<dbReference type="GO" id="GO:0016787">
    <property type="term" value="F:hydrolase activity"/>
    <property type="evidence" value="ECO:0007669"/>
    <property type="project" value="UniProtKB-KW"/>
</dbReference>
<dbReference type="PANTHER" id="PTHR35372">
    <property type="entry name" value="ATP BINDING PROTEIN-RELATED"/>
    <property type="match status" value="1"/>
</dbReference>
<dbReference type="SMART" id="SM00885">
    <property type="entry name" value="D5_N"/>
    <property type="match status" value="1"/>
</dbReference>
<feature type="domain" description="SF3 helicase" evidence="4">
    <location>
        <begin position="254"/>
        <end position="416"/>
    </location>
</feature>
<keyword evidence="6" id="KW-1185">Reference proteome</keyword>
<dbReference type="InterPro" id="IPR051620">
    <property type="entry name" value="ORF904-like_C"/>
</dbReference>
<dbReference type="AlphaFoldDB" id="A0A1I3YEL6"/>